<dbReference type="EMBL" id="CP029462">
    <property type="protein sequence ID" value="AXL21354.1"/>
    <property type="molecule type" value="Genomic_DNA"/>
</dbReference>
<protein>
    <submittedName>
        <fullName evidence="1">Uncharacterized protein</fullName>
    </submittedName>
</protein>
<name>A0A346AZR1_9FIRM</name>
<organism evidence="1 2">
    <name type="scientific">Megasphaera stantonii</name>
    <dbReference type="NCBI Taxonomy" id="2144175"/>
    <lineage>
        <taxon>Bacteria</taxon>
        <taxon>Bacillati</taxon>
        <taxon>Bacillota</taxon>
        <taxon>Negativicutes</taxon>
        <taxon>Veillonellales</taxon>
        <taxon>Veillonellaceae</taxon>
        <taxon>Megasphaera</taxon>
    </lineage>
</organism>
<gene>
    <name evidence="1" type="ORF">DKB62_07155</name>
</gene>
<evidence type="ECO:0000313" key="2">
    <source>
        <dbReference type="Proteomes" id="UP000254337"/>
    </source>
</evidence>
<keyword evidence="2" id="KW-1185">Reference proteome</keyword>
<sequence length="174" mass="20348">MRILKDMLPPMTEDQARALARRILEAHRFEPSIADVLAHWRDMERRRRQQEGAIYLDETPPRISHAERKRRAGELRRVRTALGQRRSVPGLVVSEGLTAFARSFFPHMSEELIERNKMEIANCRADREREDRCASPYVTMMELDETGCVTLYMAKRPREEDAHAEDPALFEVCR</sequence>
<dbReference type="Proteomes" id="UP000254337">
    <property type="component" value="Chromosome"/>
</dbReference>
<accession>A0A346AZR1</accession>
<proteinExistence type="predicted"/>
<dbReference type="RefSeq" id="WP_107196045.1">
    <property type="nucleotide sequence ID" value="NZ_CP029462.1"/>
</dbReference>
<evidence type="ECO:0000313" key="1">
    <source>
        <dbReference type="EMBL" id="AXL21354.1"/>
    </source>
</evidence>
<dbReference type="KEGG" id="meg:DKB62_07155"/>
<reference evidence="1 2" key="1">
    <citation type="submission" date="2018-05" db="EMBL/GenBank/DDBJ databases">
        <title>Complete genome sequence of Megasphaera sp. AJH120T, isolated from the ceca of a chicken.</title>
        <authorList>
            <person name="Maki J."/>
            <person name="Looft T."/>
        </authorList>
    </citation>
    <scope>NUCLEOTIDE SEQUENCE [LARGE SCALE GENOMIC DNA]</scope>
    <source>
        <strain evidence="1 2">AJH120</strain>
    </source>
</reference>
<dbReference type="AlphaFoldDB" id="A0A346AZR1"/>